<dbReference type="CDD" id="cd00570">
    <property type="entry name" value="GST_N_family"/>
    <property type="match status" value="1"/>
</dbReference>
<dbReference type="AlphaFoldDB" id="A0A1W5CSQ1"/>
<dbReference type="InterPro" id="IPR036249">
    <property type="entry name" value="Thioredoxin-like_sf"/>
</dbReference>
<evidence type="ECO:0000313" key="4">
    <source>
        <dbReference type="Proteomes" id="UP000192927"/>
    </source>
</evidence>
<protein>
    <submittedName>
        <fullName evidence="3">Glutathione transferase omega-1</fullName>
    </submittedName>
</protein>
<evidence type="ECO:0000259" key="2">
    <source>
        <dbReference type="PROSITE" id="PS50404"/>
    </source>
</evidence>
<dbReference type="Gene3D" id="3.40.30.10">
    <property type="entry name" value="Glutaredoxin"/>
    <property type="match status" value="1"/>
</dbReference>
<keyword evidence="4" id="KW-1185">Reference proteome</keyword>
<feature type="compositionally biased region" description="Polar residues" evidence="1">
    <location>
        <begin position="28"/>
        <end position="38"/>
    </location>
</feature>
<dbReference type="GO" id="GO:0005737">
    <property type="term" value="C:cytoplasm"/>
    <property type="evidence" value="ECO:0007669"/>
    <property type="project" value="TreeGrafter"/>
</dbReference>
<dbReference type="SUPFAM" id="SSF52833">
    <property type="entry name" value="Thioredoxin-like"/>
    <property type="match status" value="1"/>
</dbReference>
<dbReference type="InterPro" id="IPR004045">
    <property type="entry name" value="Glutathione_S-Trfase_N"/>
</dbReference>
<dbReference type="PANTHER" id="PTHR43968:SF13">
    <property type="entry name" value="GLUTATHIONE TRANSFERASE OMEGA-1"/>
    <property type="match status" value="1"/>
</dbReference>
<reference evidence="4" key="1">
    <citation type="submission" date="2017-03" db="EMBL/GenBank/DDBJ databases">
        <authorList>
            <person name="Sharma R."/>
            <person name="Thines M."/>
        </authorList>
    </citation>
    <scope>NUCLEOTIDE SEQUENCE [LARGE SCALE GENOMIC DNA]</scope>
</reference>
<name>A0A1W5CSQ1_9LECA</name>
<dbReference type="GO" id="GO:0016740">
    <property type="term" value="F:transferase activity"/>
    <property type="evidence" value="ECO:0007669"/>
    <property type="project" value="UniProtKB-KW"/>
</dbReference>
<dbReference type="Gene3D" id="1.20.1050.10">
    <property type="match status" value="1"/>
</dbReference>
<dbReference type="PANTHER" id="PTHR43968">
    <property type="match status" value="1"/>
</dbReference>
<keyword evidence="3" id="KW-0808">Transferase</keyword>
<feature type="region of interest" description="Disordered" evidence="1">
    <location>
        <begin position="1"/>
        <end position="46"/>
    </location>
</feature>
<evidence type="ECO:0000313" key="3">
    <source>
        <dbReference type="EMBL" id="SLM33878.1"/>
    </source>
</evidence>
<dbReference type="Pfam" id="PF13417">
    <property type="entry name" value="GST_N_3"/>
    <property type="match status" value="1"/>
</dbReference>
<accession>A0A1W5CSQ1</accession>
<sequence length="111" mass="12903">MVNRITLVGMDRPGREGHPVSIRRGQPVPQTRKPSQNEPRGLVPTLKYDDKPVYESKVVFEFLEDAYPDHGRKLLPSDPYSRAKLTIWTDFVTSRIIPSFQRYLQFQTEQS</sequence>
<evidence type="ECO:0000256" key="1">
    <source>
        <dbReference type="SAM" id="MobiDB-lite"/>
    </source>
</evidence>
<dbReference type="InterPro" id="IPR050983">
    <property type="entry name" value="GST_Omega/HSP26"/>
</dbReference>
<dbReference type="PROSITE" id="PS50404">
    <property type="entry name" value="GST_NTER"/>
    <property type="match status" value="1"/>
</dbReference>
<dbReference type="EMBL" id="FWEW01000140">
    <property type="protein sequence ID" value="SLM33878.1"/>
    <property type="molecule type" value="Genomic_DNA"/>
</dbReference>
<organism evidence="3 4">
    <name type="scientific">Lasallia pustulata</name>
    <dbReference type="NCBI Taxonomy" id="136370"/>
    <lineage>
        <taxon>Eukaryota</taxon>
        <taxon>Fungi</taxon>
        <taxon>Dikarya</taxon>
        <taxon>Ascomycota</taxon>
        <taxon>Pezizomycotina</taxon>
        <taxon>Lecanoromycetes</taxon>
        <taxon>OSLEUM clade</taxon>
        <taxon>Umbilicariomycetidae</taxon>
        <taxon>Umbilicariales</taxon>
        <taxon>Umbilicariaceae</taxon>
        <taxon>Lasallia</taxon>
    </lineage>
</organism>
<feature type="domain" description="GST N-terminal" evidence="2">
    <location>
        <begin position="1"/>
        <end position="71"/>
    </location>
</feature>
<proteinExistence type="predicted"/>
<dbReference type="Proteomes" id="UP000192927">
    <property type="component" value="Unassembled WGS sequence"/>
</dbReference>